<keyword evidence="3" id="KW-0862">Zinc</keyword>
<evidence type="ECO:0000256" key="4">
    <source>
        <dbReference type="PROSITE-ProRule" id="PRU00024"/>
    </source>
</evidence>
<evidence type="ECO:0000313" key="10">
    <source>
        <dbReference type="Proteomes" id="UP000001593"/>
    </source>
</evidence>
<sequence>MPLKKKNPWEAYGTGYPQRIPRILDCSHTFCTECIMKIKELQGDVVECPTCKLRTLLTSSVDCLKKNMDILTAVFAAEQEEEPVCNFCASKVYPPKPARFFCTECAVYSCGNCSDEIHSQMEFRTHGVSLASAHQEATEDCSVQFPSRPSSGISSTGTTSRPKLTSRPSSGLLDYSLLPDDIDTVVPECMDHQEKLKFYCRVCQTLCCGSCQIYGAHKGHSCFEVHEAEERERRALEKLQASVERHGDKYIKARGDVQRMIEEVKQETIIVKDVARRYYRELRAAIDEGEKVLMQEISKRSDAKLKSLNEQVSQMIDIASRAKTASRNTDKALGLDYYEMLNRKKEVEHEIREVMGLLCDTTPVTTANLKCQFPNHETLVSGIRTCAKLVQPTGPPEKLSCSVNKDGNVVVTWNSPDMTAFLYPVVGYVLQCTIGEDDAFVEVYKGCDRIVTFDRKKGLLPVGRHVQFQSCAINTIGRSAWSFPYGLKVPGEPSPSR</sequence>
<dbReference type="PANTHER" id="PTHR25462:SF307">
    <property type="entry name" value="TRIPARTITE MOTIF-CONTAINING PROTEIN 45"/>
    <property type="match status" value="1"/>
</dbReference>
<evidence type="ECO:0000259" key="8">
    <source>
        <dbReference type="PROSITE" id="PS50853"/>
    </source>
</evidence>
<dbReference type="GO" id="GO:0061659">
    <property type="term" value="F:ubiquitin-like protein ligase activity"/>
    <property type="evidence" value="ECO:0000318"/>
    <property type="project" value="GO_Central"/>
</dbReference>
<evidence type="ECO:0000259" key="6">
    <source>
        <dbReference type="PROSITE" id="PS50089"/>
    </source>
</evidence>
<dbReference type="PROSITE" id="PS50853">
    <property type="entry name" value="FN3"/>
    <property type="match status" value="1"/>
</dbReference>
<feature type="domain" description="B box-type" evidence="7">
    <location>
        <begin position="189"/>
        <end position="225"/>
    </location>
</feature>
<keyword evidence="1" id="KW-0479">Metal-binding</keyword>
<proteinExistence type="predicted"/>
<dbReference type="Pfam" id="PF00097">
    <property type="entry name" value="zf-C3HC4"/>
    <property type="match status" value="1"/>
</dbReference>
<dbReference type="SUPFAM" id="SSF49265">
    <property type="entry name" value="Fibronectin type III"/>
    <property type="match status" value="1"/>
</dbReference>
<dbReference type="InterPro" id="IPR001841">
    <property type="entry name" value="Znf_RING"/>
</dbReference>
<dbReference type="PhylomeDB" id="A7S5G8"/>
<dbReference type="EMBL" id="DS469582">
    <property type="protein sequence ID" value="EDO41122.1"/>
    <property type="molecule type" value="Genomic_DNA"/>
</dbReference>
<dbReference type="Pfam" id="PF22586">
    <property type="entry name" value="ANCHR-like_BBOX"/>
    <property type="match status" value="1"/>
</dbReference>
<dbReference type="CDD" id="cd19756">
    <property type="entry name" value="Bbox2"/>
    <property type="match status" value="1"/>
</dbReference>
<protein>
    <recommendedName>
        <fullName evidence="11">Tripartite motif-containing protein 45</fullName>
    </recommendedName>
</protein>
<dbReference type="SUPFAM" id="SSF57845">
    <property type="entry name" value="B-box zinc-binding domain"/>
    <property type="match status" value="1"/>
</dbReference>
<dbReference type="InterPro" id="IPR017907">
    <property type="entry name" value="Znf_RING_CS"/>
</dbReference>
<keyword evidence="2 4" id="KW-0863">Zinc-finger</keyword>
<dbReference type="PROSITE" id="PS00518">
    <property type="entry name" value="ZF_RING_1"/>
    <property type="match status" value="1"/>
</dbReference>
<evidence type="ECO:0000313" key="9">
    <source>
        <dbReference type="EMBL" id="EDO41122.1"/>
    </source>
</evidence>
<dbReference type="Gene3D" id="3.30.40.10">
    <property type="entry name" value="Zinc/RING finger domain, C3HC4 (zinc finger)"/>
    <property type="match status" value="1"/>
</dbReference>
<reference evidence="9 10" key="1">
    <citation type="journal article" date="2007" name="Science">
        <title>Sea anemone genome reveals ancestral eumetazoan gene repertoire and genomic organization.</title>
        <authorList>
            <person name="Putnam N.H."/>
            <person name="Srivastava M."/>
            <person name="Hellsten U."/>
            <person name="Dirks B."/>
            <person name="Chapman J."/>
            <person name="Salamov A."/>
            <person name="Terry A."/>
            <person name="Shapiro H."/>
            <person name="Lindquist E."/>
            <person name="Kapitonov V.V."/>
            <person name="Jurka J."/>
            <person name="Genikhovich G."/>
            <person name="Grigoriev I.V."/>
            <person name="Lucas S.M."/>
            <person name="Steele R.E."/>
            <person name="Finnerty J.R."/>
            <person name="Technau U."/>
            <person name="Martindale M.Q."/>
            <person name="Rokhsar D.S."/>
        </authorList>
    </citation>
    <scope>NUCLEOTIDE SEQUENCE [LARGE SCALE GENOMIC DNA]</scope>
    <source>
        <strain evidence="10">CH2 X CH6</strain>
    </source>
</reference>
<feature type="domain" description="Fibronectin type-III" evidence="8">
    <location>
        <begin position="395"/>
        <end position="492"/>
    </location>
</feature>
<dbReference type="GO" id="GO:0008270">
    <property type="term" value="F:zinc ion binding"/>
    <property type="evidence" value="ECO:0007669"/>
    <property type="project" value="UniProtKB-KW"/>
</dbReference>
<gene>
    <name evidence="9" type="ORF">NEMVEDRAFT_v1g207102</name>
</gene>
<dbReference type="InterPro" id="IPR013783">
    <property type="entry name" value="Ig-like_fold"/>
</dbReference>
<feature type="compositionally biased region" description="Low complexity" evidence="5">
    <location>
        <begin position="146"/>
        <end position="162"/>
    </location>
</feature>
<dbReference type="HOGENOM" id="CLU_548962_0_0_1"/>
<dbReference type="AlphaFoldDB" id="A7S5G8"/>
<dbReference type="InterPro" id="IPR000315">
    <property type="entry name" value="Znf_B-box"/>
</dbReference>
<dbReference type="eggNOG" id="KOG2177">
    <property type="taxonomic scope" value="Eukaryota"/>
</dbReference>
<dbReference type="CDD" id="cd19757">
    <property type="entry name" value="Bbox1"/>
    <property type="match status" value="1"/>
</dbReference>
<accession>A7S5G8</accession>
<dbReference type="SMART" id="SM00336">
    <property type="entry name" value="BBOX"/>
    <property type="match status" value="2"/>
</dbReference>
<name>A7S5G8_NEMVE</name>
<evidence type="ECO:0000256" key="5">
    <source>
        <dbReference type="SAM" id="MobiDB-lite"/>
    </source>
</evidence>
<evidence type="ECO:0000256" key="2">
    <source>
        <dbReference type="ARBA" id="ARBA00022771"/>
    </source>
</evidence>
<evidence type="ECO:0008006" key="11">
    <source>
        <dbReference type="Google" id="ProtNLM"/>
    </source>
</evidence>
<dbReference type="Pfam" id="PF00643">
    <property type="entry name" value="zf-B_box"/>
    <property type="match status" value="1"/>
</dbReference>
<evidence type="ECO:0000259" key="7">
    <source>
        <dbReference type="PROSITE" id="PS50119"/>
    </source>
</evidence>
<dbReference type="PANTHER" id="PTHR25462">
    <property type="entry name" value="BONUS, ISOFORM C-RELATED"/>
    <property type="match status" value="1"/>
</dbReference>
<feature type="region of interest" description="Disordered" evidence="5">
    <location>
        <begin position="143"/>
        <end position="168"/>
    </location>
</feature>
<dbReference type="OMA" id="CFEVHEA"/>
<dbReference type="PROSITE" id="PS50119">
    <property type="entry name" value="ZF_BBOX"/>
    <property type="match status" value="1"/>
</dbReference>
<feature type="domain" description="RING-type" evidence="6">
    <location>
        <begin position="23"/>
        <end position="52"/>
    </location>
</feature>
<dbReference type="PROSITE" id="PS50089">
    <property type="entry name" value="ZF_RING_2"/>
    <property type="match status" value="1"/>
</dbReference>
<evidence type="ECO:0000256" key="1">
    <source>
        <dbReference type="ARBA" id="ARBA00022723"/>
    </source>
</evidence>
<dbReference type="InterPro" id="IPR013083">
    <property type="entry name" value="Znf_RING/FYVE/PHD"/>
</dbReference>
<dbReference type="InterPro" id="IPR003961">
    <property type="entry name" value="FN3_dom"/>
</dbReference>
<dbReference type="Proteomes" id="UP000001593">
    <property type="component" value="Unassembled WGS sequence"/>
</dbReference>
<dbReference type="InterPro" id="IPR036116">
    <property type="entry name" value="FN3_sf"/>
</dbReference>
<keyword evidence="10" id="KW-1185">Reference proteome</keyword>
<dbReference type="InterPro" id="IPR047153">
    <property type="entry name" value="TRIM45/56/19-like"/>
</dbReference>
<dbReference type="CDD" id="cd00063">
    <property type="entry name" value="FN3"/>
    <property type="match status" value="1"/>
</dbReference>
<evidence type="ECO:0000256" key="3">
    <source>
        <dbReference type="ARBA" id="ARBA00022833"/>
    </source>
</evidence>
<dbReference type="Gene3D" id="2.60.40.10">
    <property type="entry name" value="Immunoglobulins"/>
    <property type="match status" value="1"/>
</dbReference>
<dbReference type="SUPFAM" id="SSF57850">
    <property type="entry name" value="RING/U-box"/>
    <property type="match status" value="1"/>
</dbReference>
<dbReference type="Gene3D" id="3.30.160.60">
    <property type="entry name" value="Classic Zinc Finger"/>
    <property type="match status" value="1"/>
</dbReference>
<dbReference type="InParanoid" id="A7S5G8"/>
<organism evidence="9 10">
    <name type="scientific">Nematostella vectensis</name>
    <name type="common">Starlet sea anemone</name>
    <dbReference type="NCBI Taxonomy" id="45351"/>
    <lineage>
        <taxon>Eukaryota</taxon>
        <taxon>Metazoa</taxon>
        <taxon>Cnidaria</taxon>
        <taxon>Anthozoa</taxon>
        <taxon>Hexacorallia</taxon>
        <taxon>Actiniaria</taxon>
        <taxon>Edwardsiidae</taxon>
        <taxon>Nematostella</taxon>
    </lineage>
</organism>
<dbReference type="InterPro" id="IPR018957">
    <property type="entry name" value="Znf_C3HC4_RING-type"/>
</dbReference>